<reference evidence="1 2" key="1">
    <citation type="submission" date="2021-03" db="EMBL/GenBank/DDBJ databases">
        <title>Whole genome shotgun sequence of Actinoplanes toevensis NBRC 105298.</title>
        <authorList>
            <person name="Komaki H."/>
            <person name="Tamura T."/>
        </authorList>
    </citation>
    <scope>NUCLEOTIDE SEQUENCE [LARGE SCALE GENOMIC DNA]</scope>
    <source>
        <strain evidence="1 2">NBRC 105298</strain>
    </source>
</reference>
<keyword evidence="2" id="KW-1185">Reference proteome</keyword>
<organism evidence="1 2">
    <name type="scientific">Paractinoplanes toevensis</name>
    <dbReference type="NCBI Taxonomy" id="571911"/>
    <lineage>
        <taxon>Bacteria</taxon>
        <taxon>Bacillati</taxon>
        <taxon>Actinomycetota</taxon>
        <taxon>Actinomycetes</taxon>
        <taxon>Micromonosporales</taxon>
        <taxon>Micromonosporaceae</taxon>
        <taxon>Paractinoplanes</taxon>
    </lineage>
</organism>
<proteinExistence type="predicted"/>
<dbReference type="Proteomes" id="UP000677082">
    <property type="component" value="Unassembled WGS sequence"/>
</dbReference>
<name>A0A919THD7_9ACTN</name>
<dbReference type="AlphaFoldDB" id="A0A919THD7"/>
<evidence type="ECO:0000313" key="1">
    <source>
        <dbReference type="EMBL" id="GIM95443.1"/>
    </source>
</evidence>
<protein>
    <submittedName>
        <fullName evidence="1">Uncharacterized protein</fullName>
    </submittedName>
</protein>
<dbReference type="EMBL" id="BOQN01000093">
    <property type="protein sequence ID" value="GIM95443.1"/>
    <property type="molecule type" value="Genomic_DNA"/>
</dbReference>
<accession>A0A919THD7</accession>
<sequence>MRGGTVDAVRDEMVPGGELDRLLRSDEEARRRWLDHHQPTPQEANWWLHLLLLTDERWEHRLAERTAWAQLTVFR</sequence>
<comment type="caution">
    <text evidence="1">The sequence shown here is derived from an EMBL/GenBank/DDBJ whole genome shotgun (WGS) entry which is preliminary data.</text>
</comment>
<evidence type="ECO:0000313" key="2">
    <source>
        <dbReference type="Proteomes" id="UP000677082"/>
    </source>
</evidence>
<gene>
    <name evidence="1" type="ORF">Ato02nite_072360</name>
</gene>